<dbReference type="AlphaFoldDB" id="A0AAW1P464"/>
<proteinExistence type="predicted"/>
<organism evidence="1 2">
    <name type="scientific">Symbiochloris irregularis</name>
    <dbReference type="NCBI Taxonomy" id="706552"/>
    <lineage>
        <taxon>Eukaryota</taxon>
        <taxon>Viridiplantae</taxon>
        <taxon>Chlorophyta</taxon>
        <taxon>core chlorophytes</taxon>
        <taxon>Trebouxiophyceae</taxon>
        <taxon>Trebouxiales</taxon>
        <taxon>Trebouxiaceae</taxon>
        <taxon>Symbiochloris</taxon>
    </lineage>
</organism>
<accession>A0AAW1P464</accession>
<comment type="caution">
    <text evidence="1">The sequence shown here is derived from an EMBL/GenBank/DDBJ whole genome shotgun (WGS) entry which is preliminary data.</text>
</comment>
<name>A0AAW1P464_9CHLO</name>
<keyword evidence="2" id="KW-1185">Reference proteome</keyword>
<dbReference type="EMBL" id="JALJOQ010000050">
    <property type="protein sequence ID" value="KAK9804516.1"/>
    <property type="molecule type" value="Genomic_DNA"/>
</dbReference>
<evidence type="ECO:0000313" key="1">
    <source>
        <dbReference type="EMBL" id="KAK9804516.1"/>
    </source>
</evidence>
<reference evidence="1 2" key="1">
    <citation type="journal article" date="2024" name="Nat. Commun.">
        <title>Phylogenomics reveals the evolutionary origins of lichenization in chlorophyte algae.</title>
        <authorList>
            <person name="Puginier C."/>
            <person name="Libourel C."/>
            <person name="Otte J."/>
            <person name="Skaloud P."/>
            <person name="Haon M."/>
            <person name="Grisel S."/>
            <person name="Petersen M."/>
            <person name="Berrin J.G."/>
            <person name="Delaux P.M."/>
            <person name="Dal Grande F."/>
            <person name="Keller J."/>
        </authorList>
    </citation>
    <scope>NUCLEOTIDE SEQUENCE [LARGE SCALE GENOMIC DNA]</scope>
    <source>
        <strain evidence="1 2">SAG 2036</strain>
    </source>
</reference>
<protein>
    <submittedName>
        <fullName evidence="1">Uncharacterized protein</fullName>
    </submittedName>
</protein>
<evidence type="ECO:0000313" key="2">
    <source>
        <dbReference type="Proteomes" id="UP001465755"/>
    </source>
</evidence>
<gene>
    <name evidence="1" type="ORF">WJX73_002364</name>
</gene>
<sequence length="147" mass="14911">MRIPAPQTGKMHLEYGLPTRPSGQNGAPGLAATVEAAASRTNSAASLQPFIVAYAYTYANGSPSLKGYLKTAIDGIISGDGCLPVRRLLVGAYTTAQADSTVASYTQGVSDTFNPDASVAQCFSDFGPLSSTAVVASTLQAAATASS</sequence>
<dbReference type="Proteomes" id="UP001465755">
    <property type="component" value="Unassembled WGS sequence"/>
</dbReference>